<protein>
    <submittedName>
        <fullName evidence="1">Uncharacterized protein</fullName>
    </submittedName>
</protein>
<dbReference type="VEuPathDB" id="VectorBase:HLOH_042372"/>
<dbReference type="AlphaFoldDB" id="A0A9J6GGP3"/>
<reference evidence="1 2" key="1">
    <citation type="journal article" date="2020" name="Cell">
        <title>Large-Scale Comparative Analyses of Tick Genomes Elucidate Their Genetic Diversity and Vector Capacities.</title>
        <authorList>
            <consortium name="Tick Genome and Microbiome Consortium (TIGMIC)"/>
            <person name="Jia N."/>
            <person name="Wang J."/>
            <person name="Shi W."/>
            <person name="Du L."/>
            <person name="Sun Y."/>
            <person name="Zhan W."/>
            <person name="Jiang J.F."/>
            <person name="Wang Q."/>
            <person name="Zhang B."/>
            <person name="Ji P."/>
            <person name="Bell-Sakyi L."/>
            <person name="Cui X.M."/>
            <person name="Yuan T.T."/>
            <person name="Jiang B.G."/>
            <person name="Yang W.F."/>
            <person name="Lam T.T."/>
            <person name="Chang Q.C."/>
            <person name="Ding S.J."/>
            <person name="Wang X.J."/>
            <person name="Zhu J.G."/>
            <person name="Ruan X.D."/>
            <person name="Zhao L."/>
            <person name="Wei J.T."/>
            <person name="Ye R.Z."/>
            <person name="Que T.C."/>
            <person name="Du C.H."/>
            <person name="Zhou Y.H."/>
            <person name="Cheng J.X."/>
            <person name="Dai P.F."/>
            <person name="Guo W.B."/>
            <person name="Han X.H."/>
            <person name="Huang E.J."/>
            <person name="Li L.F."/>
            <person name="Wei W."/>
            <person name="Gao Y.C."/>
            <person name="Liu J.Z."/>
            <person name="Shao H.Z."/>
            <person name="Wang X."/>
            <person name="Wang C.C."/>
            <person name="Yang T.C."/>
            <person name="Huo Q.B."/>
            <person name="Li W."/>
            <person name="Chen H.Y."/>
            <person name="Chen S.E."/>
            <person name="Zhou L.G."/>
            <person name="Ni X.B."/>
            <person name="Tian J.H."/>
            <person name="Sheng Y."/>
            <person name="Liu T."/>
            <person name="Pan Y.S."/>
            <person name="Xia L.Y."/>
            <person name="Li J."/>
            <person name="Zhao F."/>
            <person name="Cao W.C."/>
        </authorList>
    </citation>
    <scope>NUCLEOTIDE SEQUENCE [LARGE SCALE GENOMIC DNA]</scope>
    <source>
        <strain evidence="1">HaeL-2018</strain>
    </source>
</reference>
<organism evidence="1 2">
    <name type="scientific">Haemaphysalis longicornis</name>
    <name type="common">Bush tick</name>
    <dbReference type="NCBI Taxonomy" id="44386"/>
    <lineage>
        <taxon>Eukaryota</taxon>
        <taxon>Metazoa</taxon>
        <taxon>Ecdysozoa</taxon>
        <taxon>Arthropoda</taxon>
        <taxon>Chelicerata</taxon>
        <taxon>Arachnida</taxon>
        <taxon>Acari</taxon>
        <taxon>Parasitiformes</taxon>
        <taxon>Ixodida</taxon>
        <taxon>Ixodoidea</taxon>
        <taxon>Ixodidae</taxon>
        <taxon>Haemaphysalinae</taxon>
        <taxon>Haemaphysalis</taxon>
    </lineage>
</organism>
<evidence type="ECO:0000313" key="2">
    <source>
        <dbReference type="Proteomes" id="UP000821853"/>
    </source>
</evidence>
<name>A0A9J6GGP3_HAELO</name>
<gene>
    <name evidence="1" type="ORF">HPB48_018279</name>
</gene>
<comment type="caution">
    <text evidence="1">The sequence shown here is derived from an EMBL/GenBank/DDBJ whole genome shotgun (WGS) entry which is preliminary data.</text>
</comment>
<dbReference type="Proteomes" id="UP000821853">
    <property type="component" value="Chromosome 5"/>
</dbReference>
<keyword evidence="2" id="KW-1185">Reference proteome</keyword>
<sequence>MSRLRDLKKQEVKICEEQILLKLAASVKKITALSLEMFFNAKPHKEGFDFRVIVSKKDSWQHQVGLVLQQSLFLLPVNDPYQVRGPHDVYEFILKVCPPDVSVFWIDLKDMHYSLWPPVCRSNCGVPEHSAYGQRAQWCLARFARVFLQVHPRI</sequence>
<accession>A0A9J6GGP3</accession>
<dbReference type="EMBL" id="JABSTR010000007">
    <property type="protein sequence ID" value="KAH9374557.1"/>
    <property type="molecule type" value="Genomic_DNA"/>
</dbReference>
<evidence type="ECO:0000313" key="1">
    <source>
        <dbReference type="EMBL" id="KAH9374557.1"/>
    </source>
</evidence>
<proteinExistence type="predicted"/>